<keyword evidence="2" id="KW-1015">Disulfide bond</keyword>
<dbReference type="Proteomes" id="UP000663832">
    <property type="component" value="Unassembled WGS sequence"/>
</dbReference>
<proteinExistence type="predicted"/>
<dbReference type="CDD" id="cd00063">
    <property type="entry name" value="FN3"/>
    <property type="match status" value="3"/>
</dbReference>
<feature type="domain" description="Fibronectin type-III" evidence="7">
    <location>
        <begin position="615"/>
        <end position="710"/>
    </location>
</feature>
<dbReference type="SMART" id="SM00060">
    <property type="entry name" value="FN3"/>
    <property type="match status" value="3"/>
</dbReference>
<dbReference type="InterPro" id="IPR003598">
    <property type="entry name" value="Ig_sub2"/>
</dbReference>
<accession>A0A813TCH6</accession>
<evidence type="ECO:0000259" key="6">
    <source>
        <dbReference type="PROSITE" id="PS50835"/>
    </source>
</evidence>
<feature type="domain" description="Fibronectin type-III" evidence="7">
    <location>
        <begin position="715"/>
        <end position="810"/>
    </location>
</feature>
<keyword evidence="4" id="KW-0812">Transmembrane</keyword>
<evidence type="ECO:0000313" key="8">
    <source>
        <dbReference type="EMBL" id="CAF0810267.1"/>
    </source>
</evidence>
<feature type="transmembrane region" description="Helical" evidence="4">
    <location>
        <begin position="835"/>
        <end position="859"/>
    </location>
</feature>
<feature type="compositionally biased region" description="Low complexity" evidence="3">
    <location>
        <begin position="1177"/>
        <end position="1188"/>
    </location>
</feature>
<dbReference type="PANTHER" id="PTHR44170">
    <property type="entry name" value="PROTEIN SIDEKICK"/>
    <property type="match status" value="1"/>
</dbReference>
<dbReference type="EMBL" id="CAJNOM010001314">
    <property type="protein sequence ID" value="CAF1602877.1"/>
    <property type="molecule type" value="Genomic_DNA"/>
</dbReference>
<dbReference type="InterPro" id="IPR003961">
    <property type="entry name" value="FN3_dom"/>
</dbReference>
<dbReference type="GO" id="GO:0007411">
    <property type="term" value="P:axon guidance"/>
    <property type="evidence" value="ECO:0007669"/>
    <property type="project" value="TreeGrafter"/>
</dbReference>
<evidence type="ECO:0000256" key="2">
    <source>
        <dbReference type="ARBA" id="ARBA00023157"/>
    </source>
</evidence>
<feature type="signal peptide" evidence="5">
    <location>
        <begin position="1"/>
        <end position="16"/>
    </location>
</feature>
<sequence length="1214" mass="139373">MKFILIFYLFIHLCECTDNNPPIIIEQPQDILAELDKPMALHCRAEASSLDDLRVDWYKDGQLVTMDPNARIITEFMALHVINTMPQDAGAYYCIAKNSYGRIQSRTAKVQFLKLDKEFLISPSSMTASLGERIRLRCEPPYGSPSPIIHWTKDGKNLSIPLDHNDLIFPSIQPTDFGSYRCIASNGLLRQSSIAHLTEFQRPKIYIRPSTSRVDIQRGKSIDFQCQVESLNDDDQYQIEWHYAYKNSPIIGRNNRIDIPYVEYNHSGLYICVVIYNSGRRRHLFTEEIFLAVYERLTRNNQEKIFSQTTLNVYAGRSAIIDCQLPFDTNQNISWSIVNRSDISLINNNRFDFLDKNQYRVKIRRIEEFDNDLLYECYYQNKKSFSQGLIKLHVNRIESPPIILYVPNNQTVPIGVEVIFPCQTKNTTKIQWLFISSNNRLHKSIKIENNKKYKIETNHDLIIRHADKTDIGTYKCIVTNSNDDETNWIAHLNVEDPRSNTIFQRVERKDLPQSPTQPLAIAINSNSIELAWNYPSTDIQGYLIEYFNLNSEDKNLEWKRIFTTNKNSRSIINDLQISSTYQFLIRARNSFGYGQPSLLSELIETRNEQQLNDEFIRLLDPINIQETSVTIQWNIRQQNQFIDRYSISITTEKDLNERIETIINKHNLTTYTITNLRPNTDYTIRVIGMNSLTNTINRPSNVIVIRTLESIPSSSPVNVQVELTSITSLSIRWNPPLDTEQNGRIIAYKVNCLGANESSSIRLLNISADAKGLHIKSLIQDMQYCISVAARTLLGYGPYSQPICVTMNDEFLKLNRNLNRFNIKRRFREAIAQPWFLPIIIISSILFTCALLYTFWLCFHHLIHQHRHRLKFVGTNSSSSSSSSSSNQFVEMPVQKTLSNGTRYDLIKDTPPPPSSSTALWTDTIGSGIRLQCCTTTTASASSQSEHDNHLVNIHKNPINTLLQQSKQPQLNPYATTGIFQHNHSPPQTTSTLLPTYSESIRLPILPSHHSVLDQQPISSVQYQPPWLDHPSQSFQYRSQPHTPYHHHYCIHCTSQSHPHTPSSIRTTTTTRPKHNIQQQNNINSNIRNNNDVRWPMETTVNSSPLMKRQSQYAAPPLIPPPPQPSNSMMINSLGGETMTTSWASSTDDSNRESVPSSSSPPIDRKEQRKIIHENSRSSSEGSLFSDSDNQQNESNLSVLIDQERRPTFLMPTA</sequence>
<dbReference type="SUPFAM" id="SSF49265">
    <property type="entry name" value="Fibronectin type III"/>
    <property type="match status" value="2"/>
</dbReference>
<keyword evidence="5" id="KW-0732">Signal</keyword>
<reference evidence="8" key="1">
    <citation type="submission" date="2021-02" db="EMBL/GenBank/DDBJ databases">
        <authorList>
            <person name="Nowell W R."/>
        </authorList>
    </citation>
    <scope>NUCLEOTIDE SEQUENCE</scope>
</reference>
<dbReference type="OrthoDB" id="428111at2759"/>
<name>A0A813TCH6_9BILA</name>
<keyword evidence="1" id="KW-0677">Repeat</keyword>
<feature type="domain" description="Fibronectin type-III" evidence="7">
    <location>
        <begin position="514"/>
        <end position="608"/>
    </location>
</feature>
<feature type="chain" id="PRO_5036223006" evidence="5">
    <location>
        <begin position="17"/>
        <end position="1214"/>
    </location>
</feature>
<protein>
    <submittedName>
        <fullName evidence="8">Uncharacterized protein</fullName>
    </submittedName>
</protein>
<dbReference type="GO" id="GO:0005886">
    <property type="term" value="C:plasma membrane"/>
    <property type="evidence" value="ECO:0007669"/>
    <property type="project" value="TreeGrafter"/>
</dbReference>
<feature type="domain" description="Ig-like" evidence="6">
    <location>
        <begin position="22"/>
        <end position="111"/>
    </location>
</feature>
<evidence type="ECO:0000256" key="1">
    <source>
        <dbReference type="ARBA" id="ARBA00022737"/>
    </source>
</evidence>
<dbReference type="SUPFAM" id="SSF48726">
    <property type="entry name" value="Immunoglobulin"/>
    <property type="match status" value="4"/>
</dbReference>
<evidence type="ECO:0000313" key="10">
    <source>
        <dbReference type="Proteomes" id="UP000663832"/>
    </source>
</evidence>
<dbReference type="GO" id="GO:0030424">
    <property type="term" value="C:axon"/>
    <property type="evidence" value="ECO:0007669"/>
    <property type="project" value="TreeGrafter"/>
</dbReference>
<comment type="caution">
    <text evidence="8">The sequence shown here is derived from an EMBL/GenBank/DDBJ whole genome shotgun (WGS) entry which is preliminary data.</text>
</comment>
<dbReference type="PROSITE" id="PS50835">
    <property type="entry name" value="IG_LIKE"/>
    <property type="match status" value="4"/>
</dbReference>
<evidence type="ECO:0000313" key="11">
    <source>
        <dbReference type="Proteomes" id="UP000663877"/>
    </source>
</evidence>
<feature type="compositionally biased region" description="Polar residues" evidence="3">
    <location>
        <begin position="1138"/>
        <end position="1148"/>
    </location>
</feature>
<feature type="domain" description="Ig-like" evidence="6">
    <location>
        <begin position="117"/>
        <end position="195"/>
    </location>
</feature>
<organism evidence="8 11">
    <name type="scientific">Adineta steineri</name>
    <dbReference type="NCBI Taxonomy" id="433720"/>
    <lineage>
        <taxon>Eukaryota</taxon>
        <taxon>Metazoa</taxon>
        <taxon>Spiralia</taxon>
        <taxon>Gnathifera</taxon>
        <taxon>Rotifera</taxon>
        <taxon>Eurotatoria</taxon>
        <taxon>Bdelloidea</taxon>
        <taxon>Adinetida</taxon>
        <taxon>Adinetidae</taxon>
        <taxon>Adineta</taxon>
    </lineage>
</organism>
<evidence type="ECO:0000256" key="5">
    <source>
        <dbReference type="SAM" id="SignalP"/>
    </source>
</evidence>
<evidence type="ECO:0000256" key="3">
    <source>
        <dbReference type="SAM" id="MobiDB-lite"/>
    </source>
</evidence>
<keyword evidence="4" id="KW-1133">Transmembrane helix</keyword>
<dbReference type="SMART" id="SM00408">
    <property type="entry name" value="IGc2"/>
    <property type="match status" value="4"/>
</dbReference>
<dbReference type="InterPro" id="IPR036116">
    <property type="entry name" value="FN3_sf"/>
</dbReference>
<feature type="domain" description="Ig-like" evidence="6">
    <location>
        <begin position="203"/>
        <end position="274"/>
    </location>
</feature>
<dbReference type="GO" id="GO:0098609">
    <property type="term" value="P:cell-cell adhesion"/>
    <property type="evidence" value="ECO:0007669"/>
    <property type="project" value="TreeGrafter"/>
</dbReference>
<dbReference type="Pfam" id="PF00041">
    <property type="entry name" value="fn3"/>
    <property type="match status" value="3"/>
</dbReference>
<feature type="domain" description="Ig-like" evidence="6">
    <location>
        <begin position="401"/>
        <end position="487"/>
    </location>
</feature>
<evidence type="ECO:0000313" key="9">
    <source>
        <dbReference type="EMBL" id="CAF1602877.1"/>
    </source>
</evidence>
<dbReference type="InterPro" id="IPR007110">
    <property type="entry name" value="Ig-like_dom"/>
</dbReference>
<keyword evidence="4" id="KW-0472">Membrane</keyword>
<dbReference type="EMBL" id="CAJNOI010000015">
    <property type="protein sequence ID" value="CAF0810267.1"/>
    <property type="molecule type" value="Genomic_DNA"/>
</dbReference>
<dbReference type="Proteomes" id="UP000663877">
    <property type="component" value="Unassembled WGS sequence"/>
</dbReference>
<feature type="region of interest" description="Disordered" evidence="3">
    <location>
        <begin position="1105"/>
        <end position="1214"/>
    </location>
</feature>
<dbReference type="PANTHER" id="PTHR44170:SF60">
    <property type="entry name" value="ROUNDABOUT HOMOLOG 1"/>
    <property type="match status" value="1"/>
</dbReference>
<dbReference type="InterPro" id="IPR036179">
    <property type="entry name" value="Ig-like_dom_sf"/>
</dbReference>
<dbReference type="PROSITE" id="PS50853">
    <property type="entry name" value="FN3"/>
    <property type="match status" value="3"/>
</dbReference>
<evidence type="ECO:0000256" key="4">
    <source>
        <dbReference type="SAM" id="Phobius"/>
    </source>
</evidence>
<feature type="compositionally biased region" description="Low complexity" evidence="3">
    <location>
        <begin position="1057"/>
        <end position="1090"/>
    </location>
</feature>
<feature type="compositionally biased region" description="Polar residues" evidence="3">
    <location>
        <begin position="1189"/>
        <end position="1198"/>
    </location>
</feature>
<dbReference type="AlphaFoldDB" id="A0A813TCH6"/>
<gene>
    <name evidence="8" type="ORF">BJG266_LOCUS5695</name>
    <name evidence="9" type="ORF">QVE165_LOCUS52884</name>
</gene>
<feature type="compositionally biased region" description="Basic and acidic residues" evidence="3">
    <location>
        <begin position="1163"/>
        <end position="1176"/>
    </location>
</feature>
<dbReference type="SMART" id="SM00409">
    <property type="entry name" value="IG"/>
    <property type="match status" value="5"/>
</dbReference>
<dbReference type="InterPro" id="IPR003599">
    <property type="entry name" value="Ig_sub"/>
</dbReference>
<dbReference type="InterPro" id="IPR013783">
    <property type="entry name" value="Ig-like_fold"/>
</dbReference>
<dbReference type="Pfam" id="PF13927">
    <property type="entry name" value="Ig_3"/>
    <property type="match status" value="3"/>
</dbReference>
<keyword evidence="10" id="KW-1185">Reference proteome</keyword>
<evidence type="ECO:0000259" key="7">
    <source>
        <dbReference type="PROSITE" id="PS50853"/>
    </source>
</evidence>
<feature type="region of interest" description="Disordered" evidence="3">
    <location>
        <begin position="1056"/>
        <end position="1090"/>
    </location>
</feature>
<dbReference type="Gene3D" id="2.60.40.10">
    <property type="entry name" value="Immunoglobulins"/>
    <property type="match status" value="7"/>
</dbReference>